<accession>A0A9P0GVX7</accession>
<keyword evidence="2" id="KW-1185">Reference proteome</keyword>
<dbReference type="Proteomes" id="UP001153737">
    <property type="component" value="Chromosome 4"/>
</dbReference>
<dbReference type="SUPFAM" id="SSF50978">
    <property type="entry name" value="WD40 repeat-like"/>
    <property type="match status" value="1"/>
</dbReference>
<sequence>MFASAGTALKLHSWADNQLQPLSIYKPKRLFGTASRLTDISWCHDNSYIAVLQEKNQPQILSSKDRTNLNLVHTIQTLKLASALSFKRHTKRTLALGNEEGEVVLYDTKNRNIARRVASLGNAINLLEFNSSDDRLAVVTERSLSTFSDLDGVNNFVKEAEYPELCSSVTFHPSCPQLLADGTSDGTVTLRDLEKGEVITTWHKHSASISGISFARHQKVMVTTGMDNKICVLDHSTAECLFRMNIHQPVTSSSLSQDGSFIAAGLEDGYVYIYDLREPLKPLVCDKTHNCPVNKVSFERCIPCRENSIPERTSATTLSEYGESRSEVSHSMGDVEKQECFEGKLKRDLLKSVKSHMGYLEGQLAEHCAKFQMFVNNEFEAIHGAMARWDVFNVADTCDGVQDAKTVKSTSNK</sequence>
<dbReference type="GO" id="GO:0043015">
    <property type="term" value="F:gamma-tubulin binding"/>
    <property type="evidence" value="ECO:0007669"/>
    <property type="project" value="TreeGrafter"/>
</dbReference>
<dbReference type="GO" id="GO:0005814">
    <property type="term" value="C:centriole"/>
    <property type="evidence" value="ECO:0007669"/>
    <property type="project" value="TreeGrafter"/>
</dbReference>
<evidence type="ECO:0000313" key="2">
    <source>
        <dbReference type="Proteomes" id="UP001153737"/>
    </source>
</evidence>
<dbReference type="Pfam" id="PF00400">
    <property type="entry name" value="WD40"/>
    <property type="match status" value="2"/>
</dbReference>
<name>A0A9P0GVX7_PHACE</name>
<dbReference type="PANTHER" id="PTHR44414">
    <property type="entry name" value="PROTEIN NEDD1"/>
    <property type="match status" value="1"/>
</dbReference>
<gene>
    <name evidence="1" type="ORF">PHAECO_LOCUS8630</name>
</gene>
<protein>
    <submittedName>
        <fullName evidence="1">Uncharacterized protein</fullName>
    </submittedName>
</protein>
<dbReference type="GO" id="GO:0000922">
    <property type="term" value="C:spindle pole"/>
    <property type="evidence" value="ECO:0007669"/>
    <property type="project" value="TreeGrafter"/>
</dbReference>
<evidence type="ECO:0000313" key="1">
    <source>
        <dbReference type="EMBL" id="CAH1164683.1"/>
    </source>
</evidence>
<dbReference type="InterPro" id="IPR001680">
    <property type="entry name" value="WD40_rpt"/>
</dbReference>
<dbReference type="GO" id="GO:0005813">
    <property type="term" value="C:centrosome"/>
    <property type="evidence" value="ECO:0007669"/>
    <property type="project" value="TreeGrafter"/>
</dbReference>
<proteinExistence type="predicted"/>
<dbReference type="EMBL" id="OU896710">
    <property type="protein sequence ID" value="CAH1164683.1"/>
    <property type="molecule type" value="Genomic_DNA"/>
</dbReference>
<organism evidence="1 2">
    <name type="scientific">Phaedon cochleariae</name>
    <name type="common">Mustard beetle</name>
    <dbReference type="NCBI Taxonomy" id="80249"/>
    <lineage>
        <taxon>Eukaryota</taxon>
        <taxon>Metazoa</taxon>
        <taxon>Ecdysozoa</taxon>
        <taxon>Arthropoda</taxon>
        <taxon>Hexapoda</taxon>
        <taxon>Insecta</taxon>
        <taxon>Pterygota</taxon>
        <taxon>Neoptera</taxon>
        <taxon>Endopterygota</taxon>
        <taxon>Coleoptera</taxon>
        <taxon>Polyphaga</taxon>
        <taxon>Cucujiformia</taxon>
        <taxon>Chrysomeloidea</taxon>
        <taxon>Chrysomelidae</taxon>
        <taxon>Chrysomelinae</taxon>
        <taxon>Chrysomelini</taxon>
        <taxon>Phaedon</taxon>
    </lineage>
</organism>
<dbReference type="AlphaFoldDB" id="A0A9P0GVX7"/>
<dbReference type="Gene3D" id="2.130.10.10">
    <property type="entry name" value="YVTN repeat-like/Quinoprotein amine dehydrogenase"/>
    <property type="match status" value="2"/>
</dbReference>
<dbReference type="GO" id="GO:0036064">
    <property type="term" value="C:ciliary basal body"/>
    <property type="evidence" value="ECO:0007669"/>
    <property type="project" value="TreeGrafter"/>
</dbReference>
<dbReference type="PANTHER" id="PTHR44414:SF1">
    <property type="entry name" value="PROTEIN NEDD1"/>
    <property type="match status" value="1"/>
</dbReference>
<dbReference type="InterPro" id="IPR036322">
    <property type="entry name" value="WD40_repeat_dom_sf"/>
</dbReference>
<dbReference type="GO" id="GO:0005737">
    <property type="term" value="C:cytoplasm"/>
    <property type="evidence" value="ECO:0007669"/>
    <property type="project" value="TreeGrafter"/>
</dbReference>
<reference evidence="1" key="1">
    <citation type="submission" date="2022-01" db="EMBL/GenBank/DDBJ databases">
        <authorList>
            <person name="King R."/>
        </authorList>
    </citation>
    <scope>NUCLEOTIDE SEQUENCE</scope>
</reference>
<dbReference type="GO" id="GO:0007020">
    <property type="term" value="P:microtubule nucleation"/>
    <property type="evidence" value="ECO:0007669"/>
    <property type="project" value="TreeGrafter"/>
</dbReference>
<reference evidence="1" key="2">
    <citation type="submission" date="2022-10" db="EMBL/GenBank/DDBJ databases">
        <authorList>
            <consortium name="ENA_rothamsted_submissions"/>
            <consortium name="culmorum"/>
            <person name="King R."/>
        </authorList>
    </citation>
    <scope>NUCLEOTIDE SEQUENCE</scope>
</reference>
<dbReference type="OrthoDB" id="1602884at2759"/>
<dbReference type="GO" id="GO:0000278">
    <property type="term" value="P:mitotic cell cycle"/>
    <property type="evidence" value="ECO:0007669"/>
    <property type="project" value="TreeGrafter"/>
</dbReference>
<dbReference type="SMART" id="SM00320">
    <property type="entry name" value="WD40"/>
    <property type="match status" value="4"/>
</dbReference>
<dbReference type="InterPro" id="IPR015943">
    <property type="entry name" value="WD40/YVTN_repeat-like_dom_sf"/>
</dbReference>
<dbReference type="InterPro" id="IPR052818">
    <property type="entry name" value="NEDD1_Spindle_Assembly"/>
</dbReference>